<protein>
    <recommendedName>
        <fullName evidence="3">Outer membrane protein beta-barrel domain-containing protein</fullName>
    </recommendedName>
</protein>
<dbReference type="SUPFAM" id="SSF56925">
    <property type="entry name" value="OMPA-like"/>
    <property type="match status" value="1"/>
</dbReference>
<name>A0ABV7YXK6_9BACT</name>
<organism evidence="1 2">
    <name type="scientific">Lacihabitans lacunae</name>
    <dbReference type="NCBI Taxonomy" id="1028214"/>
    <lineage>
        <taxon>Bacteria</taxon>
        <taxon>Pseudomonadati</taxon>
        <taxon>Bacteroidota</taxon>
        <taxon>Cytophagia</taxon>
        <taxon>Cytophagales</taxon>
        <taxon>Leadbetterellaceae</taxon>
        <taxon>Lacihabitans</taxon>
    </lineage>
</organism>
<accession>A0ABV7YXK6</accession>
<proteinExistence type="predicted"/>
<sequence>MRITFLLLMIFGVSAYGQNTYLELGGSAGSSSGSAGLALHKNWGLGANKKFLVGTGVRLTSFFGKEIYFTSAPNSLATVETSTDSLFAPKPSLTSLNAMINLGYAITNKIEVGFNIDALGFSFGPTGSPNFVSNGKSKATAAKPTALNVLLVGNNDRGSLNSHFYAKLKLSEKFGVKLAYQYLFNELTTSTQVQTVPEANDRFRFKSSMVYLGVNYSF</sequence>
<reference evidence="2" key="1">
    <citation type="journal article" date="2019" name="Int. J. Syst. Evol. Microbiol.">
        <title>The Global Catalogue of Microorganisms (GCM) 10K type strain sequencing project: providing services to taxonomists for standard genome sequencing and annotation.</title>
        <authorList>
            <consortium name="The Broad Institute Genomics Platform"/>
            <consortium name="The Broad Institute Genome Sequencing Center for Infectious Disease"/>
            <person name="Wu L."/>
            <person name="Ma J."/>
        </authorList>
    </citation>
    <scope>NUCLEOTIDE SEQUENCE [LARGE SCALE GENOMIC DNA]</scope>
    <source>
        <strain evidence="2">CECT 7956</strain>
    </source>
</reference>
<evidence type="ECO:0008006" key="3">
    <source>
        <dbReference type="Google" id="ProtNLM"/>
    </source>
</evidence>
<keyword evidence="2" id="KW-1185">Reference proteome</keyword>
<evidence type="ECO:0000313" key="1">
    <source>
        <dbReference type="EMBL" id="MFC3811889.1"/>
    </source>
</evidence>
<dbReference type="Proteomes" id="UP001595616">
    <property type="component" value="Unassembled WGS sequence"/>
</dbReference>
<dbReference type="RefSeq" id="WP_379838741.1">
    <property type="nucleotide sequence ID" value="NZ_JBHRYQ010000001.1"/>
</dbReference>
<dbReference type="InterPro" id="IPR011250">
    <property type="entry name" value="OMP/PagP_B-barrel"/>
</dbReference>
<dbReference type="EMBL" id="JBHRYQ010000001">
    <property type="protein sequence ID" value="MFC3811889.1"/>
    <property type="molecule type" value="Genomic_DNA"/>
</dbReference>
<evidence type="ECO:0000313" key="2">
    <source>
        <dbReference type="Proteomes" id="UP001595616"/>
    </source>
</evidence>
<comment type="caution">
    <text evidence="1">The sequence shown here is derived from an EMBL/GenBank/DDBJ whole genome shotgun (WGS) entry which is preliminary data.</text>
</comment>
<gene>
    <name evidence="1" type="ORF">ACFOOI_14595</name>
</gene>